<dbReference type="SFLD" id="SFLDG01132">
    <property type="entry name" value="C1.5.3:_5'-Nucleotidase_Like"/>
    <property type="match status" value="1"/>
</dbReference>
<dbReference type="Gene3D" id="3.40.50.1000">
    <property type="entry name" value="HAD superfamily/HAD-like"/>
    <property type="match status" value="1"/>
</dbReference>
<gene>
    <name evidence="1" type="ORF">HNP55_000852</name>
</gene>
<dbReference type="SFLD" id="SFLDS00003">
    <property type="entry name" value="Haloacid_Dehalogenase"/>
    <property type="match status" value="1"/>
</dbReference>
<dbReference type="Gene3D" id="1.10.150.450">
    <property type="match status" value="1"/>
</dbReference>
<dbReference type="PANTHER" id="PTHR47438">
    <property type="entry name" value="PHOSPHATE METABOLISM PROTEIN 8-RELATED"/>
    <property type="match status" value="1"/>
</dbReference>
<dbReference type="EMBL" id="JACHLP010000001">
    <property type="protein sequence ID" value="MBB4842357.1"/>
    <property type="molecule type" value="Genomic_DNA"/>
</dbReference>
<comment type="caution">
    <text evidence="1">The sequence shown here is derived from an EMBL/GenBank/DDBJ whole genome shotgun (WGS) entry which is preliminary data.</text>
</comment>
<dbReference type="InterPro" id="IPR006439">
    <property type="entry name" value="HAD-SF_hydro_IA"/>
</dbReference>
<dbReference type="SFLD" id="SFLDG01129">
    <property type="entry name" value="C1.5:_HAD__Beta-PGM__Phosphata"/>
    <property type="match status" value="1"/>
</dbReference>
<dbReference type="InterPro" id="IPR052791">
    <property type="entry name" value="SSM1_domain"/>
</dbReference>
<evidence type="ECO:0000313" key="1">
    <source>
        <dbReference type="EMBL" id="MBB4842357.1"/>
    </source>
</evidence>
<dbReference type="GO" id="GO:0006206">
    <property type="term" value="P:pyrimidine nucleobase metabolic process"/>
    <property type="evidence" value="ECO:0007669"/>
    <property type="project" value="TreeGrafter"/>
</dbReference>
<dbReference type="Pfam" id="PF00702">
    <property type="entry name" value="Hydrolase"/>
    <property type="match status" value="1"/>
</dbReference>
<dbReference type="RefSeq" id="WP_184296475.1">
    <property type="nucleotide sequence ID" value="NZ_JACHLP010000001.1"/>
</dbReference>
<name>A0A840LAG1_9BURK</name>
<dbReference type="InterPro" id="IPR010237">
    <property type="entry name" value="Pyr-5-nucltdase"/>
</dbReference>
<dbReference type="SUPFAM" id="SSF56784">
    <property type="entry name" value="HAD-like"/>
    <property type="match status" value="1"/>
</dbReference>
<dbReference type="GO" id="GO:0009166">
    <property type="term" value="P:nucleotide catabolic process"/>
    <property type="evidence" value="ECO:0007669"/>
    <property type="project" value="TreeGrafter"/>
</dbReference>
<keyword evidence="2" id="KW-1185">Reference proteome</keyword>
<sequence length="227" mass="25704">MRAPVWFFDLDNTLHNASAQVFGELSAAMTDYIARHLQVDAAEASRLRGLYWRRYGATLLGLVKHHGVSAAHFLHETHALPSLESHVHSHAHDLAALRELPGRKFLLTNAPLAYALRVLRALGVADCFEAVIAMEQMAMFGELRPKPDARLFRHLLARLRLRPADCILVEDTLEHQKSARRVGMRTVWMQRWLRAASKTQGPLGGRGLRGRPAYVDRRLSSLRQLLR</sequence>
<keyword evidence="1" id="KW-0378">Hydrolase</keyword>
<proteinExistence type="predicted"/>
<dbReference type="Proteomes" id="UP000562027">
    <property type="component" value="Unassembled WGS sequence"/>
</dbReference>
<protein>
    <submittedName>
        <fullName evidence="1">Putative hydrolase of the HAD superfamily</fullName>
    </submittedName>
</protein>
<dbReference type="NCBIfam" id="TIGR01993">
    <property type="entry name" value="Pyr-5-nucltdase"/>
    <property type="match status" value="1"/>
</dbReference>
<dbReference type="NCBIfam" id="TIGR01509">
    <property type="entry name" value="HAD-SF-IA-v3"/>
    <property type="match status" value="1"/>
</dbReference>
<dbReference type="GO" id="GO:0008252">
    <property type="term" value="F:nucleotidase activity"/>
    <property type="evidence" value="ECO:0007669"/>
    <property type="project" value="TreeGrafter"/>
</dbReference>
<dbReference type="InterPro" id="IPR036412">
    <property type="entry name" value="HAD-like_sf"/>
</dbReference>
<dbReference type="InterPro" id="IPR023214">
    <property type="entry name" value="HAD_sf"/>
</dbReference>
<dbReference type="AlphaFoldDB" id="A0A840LAG1"/>
<reference evidence="1 2" key="1">
    <citation type="submission" date="2020-08" db="EMBL/GenBank/DDBJ databases">
        <title>Functional genomics of gut bacteria from endangered species of beetles.</title>
        <authorList>
            <person name="Carlos-Shanley C."/>
        </authorList>
    </citation>
    <scope>NUCLEOTIDE SEQUENCE [LARGE SCALE GENOMIC DNA]</scope>
    <source>
        <strain evidence="1 2">S00239</strain>
    </source>
</reference>
<accession>A0A840LAG1</accession>
<organism evidence="1 2">
    <name type="scientific">Roseateles oligotrophus</name>
    <dbReference type="NCBI Taxonomy" id="1769250"/>
    <lineage>
        <taxon>Bacteria</taxon>
        <taxon>Pseudomonadati</taxon>
        <taxon>Pseudomonadota</taxon>
        <taxon>Betaproteobacteria</taxon>
        <taxon>Burkholderiales</taxon>
        <taxon>Sphaerotilaceae</taxon>
        <taxon>Roseateles</taxon>
    </lineage>
</organism>
<dbReference type="PANTHER" id="PTHR47438:SF1">
    <property type="entry name" value="PHOSPHATE METABOLISM PROTEIN 8-RELATED"/>
    <property type="match status" value="1"/>
</dbReference>
<evidence type="ECO:0000313" key="2">
    <source>
        <dbReference type="Proteomes" id="UP000562027"/>
    </source>
</evidence>